<evidence type="ECO:0000313" key="2">
    <source>
        <dbReference type="Proteomes" id="UP000256964"/>
    </source>
</evidence>
<name>A0A371CKZ8_9APHY</name>
<dbReference type="AlphaFoldDB" id="A0A371CKZ8"/>
<reference evidence="1 2" key="1">
    <citation type="journal article" date="2018" name="Biotechnol. Biofuels">
        <title>Integrative visual omics of the white-rot fungus Polyporus brumalis exposes the biotechnological potential of its oxidative enzymes for delignifying raw plant biomass.</title>
        <authorList>
            <person name="Miyauchi S."/>
            <person name="Rancon A."/>
            <person name="Drula E."/>
            <person name="Hage H."/>
            <person name="Chaduli D."/>
            <person name="Favel A."/>
            <person name="Grisel S."/>
            <person name="Henrissat B."/>
            <person name="Herpoel-Gimbert I."/>
            <person name="Ruiz-Duenas F.J."/>
            <person name="Chevret D."/>
            <person name="Hainaut M."/>
            <person name="Lin J."/>
            <person name="Wang M."/>
            <person name="Pangilinan J."/>
            <person name="Lipzen A."/>
            <person name="Lesage-Meessen L."/>
            <person name="Navarro D."/>
            <person name="Riley R."/>
            <person name="Grigoriev I.V."/>
            <person name="Zhou S."/>
            <person name="Raouche S."/>
            <person name="Rosso M.N."/>
        </authorList>
    </citation>
    <scope>NUCLEOTIDE SEQUENCE [LARGE SCALE GENOMIC DNA]</scope>
    <source>
        <strain evidence="1 2">BRFM 1820</strain>
    </source>
</reference>
<dbReference type="EMBL" id="KZ857530">
    <property type="protein sequence ID" value="RDX40951.1"/>
    <property type="molecule type" value="Genomic_DNA"/>
</dbReference>
<dbReference type="STRING" id="139420.A0A371CKZ8"/>
<organism evidence="1 2">
    <name type="scientific">Lentinus brumalis</name>
    <dbReference type="NCBI Taxonomy" id="2498619"/>
    <lineage>
        <taxon>Eukaryota</taxon>
        <taxon>Fungi</taxon>
        <taxon>Dikarya</taxon>
        <taxon>Basidiomycota</taxon>
        <taxon>Agaricomycotina</taxon>
        <taxon>Agaricomycetes</taxon>
        <taxon>Polyporales</taxon>
        <taxon>Polyporaceae</taxon>
        <taxon>Lentinus</taxon>
    </lineage>
</organism>
<keyword evidence="2" id="KW-1185">Reference proteome</keyword>
<protein>
    <submittedName>
        <fullName evidence="1">Uncharacterized protein</fullName>
    </submittedName>
</protein>
<dbReference type="OrthoDB" id="2766494at2759"/>
<sequence>MSEAALNRQLILEMCPEALHQLTAAVDRLERLCEIPDTDNGHIAEAYEHIAELLVTLFAWRHMVEGADLFPTMIREQHRTVNVLRDWPHDGVRLALQFFELYDIGRREVHRRELAFTRGLLRIDREGLLRARRVANASTVVRVDLLTRIEEQFYN</sequence>
<feature type="non-terminal residue" evidence="1">
    <location>
        <position position="155"/>
    </location>
</feature>
<dbReference type="Proteomes" id="UP000256964">
    <property type="component" value="Unassembled WGS sequence"/>
</dbReference>
<proteinExistence type="predicted"/>
<accession>A0A371CKZ8</accession>
<evidence type="ECO:0000313" key="1">
    <source>
        <dbReference type="EMBL" id="RDX40951.1"/>
    </source>
</evidence>
<gene>
    <name evidence="1" type="ORF">OH76DRAFT_1489890</name>
</gene>